<feature type="non-terminal residue" evidence="1">
    <location>
        <position position="1"/>
    </location>
</feature>
<proteinExistence type="predicted"/>
<accession>A0A086K1E7</accession>
<dbReference type="VEuPathDB" id="ToxoDB:TGP89_218930C"/>
<dbReference type="EMBL" id="AEYI02001377">
    <property type="protein sequence ID" value="KFG38215.1"/>
    <property type="molecule type" value="Genomic_DNA"/>
</dbReference>
<dbReference type="Proteomes" id="UP000028828">
    <property type="component" value="Unassembled WGS sequence"/>
</dbReference>
<comment type="caution">
    <text evidence="1">The sequence shown here is derived from an EMBL/GenBank/DDBJ whole genome shotgun (WGS) entry which is preliminary data.</text>
</comment>
<name>A0A086K1E7_TOXGO</name>
<organism evidence="1 2">
    <name type="scientific">Toxoplasma gondii p89</name>
    <dbReference type="NCBI Taxonomy" id="943119"/>
    <lineage>
        <taxon>Eukaryota</taxon>
        <taxon>Sar</taxon>
        <taxon>Alveolata</taxon>
        <taxon>Apicomplexa</taxon>
        <taxon>Conoidasida</taxon>
        <taxon>Coccidia</taxon>
        <taxon>Eucoccidiorida</taxon>
        <taxon>Eimeriorina</taxon>
        <taxon>Sarcocystidae</taxon>
        <taxon>Toxoplasma</taxon>
    </lineage>
</organism>
<evidence type="ECO:0000313" key="2">
    <source>
        <dbReference type="Proteomes" id="UP000028828"/>
    </source>
</evidence>
<gene>
    <name evidence="1" type="ORF">TGP89_218930C</name>
</gene>
<evidence type="ECO:0000313" key="1">
    <source>
        <dbReference type="EMBL" id="KFG38215.1"/>
    </source>
</evidence>
<dbReference type="AlphaFoldDB" id="A0A086K1E7"/>
<protein>
    <submittedName>
        <fullName evidence="1">BTB/POZ domain-containing protein</fullName>
    </submittedName>
</protein>
<reference evidence="1 2" key="1">
    <citation type="submission" date="2014-03" db="EMBL/GenBank/DDBJ databases">
        <authorList>
            <person name="Sibley D."/>
            <person name="Venepally P."/>
            <person name="Karamycheva S."/>
            <person name="Hadjithomas M."/>
            <person name="Khan A."/>
            <person name="Brunk B."/>
            <person name="Roos D."/>
            <person name="Caler E."/>
            <person name="Lorenzi H."/>
        </authorList>
    </citation>
    <scope>NUCLEOTIDE SEQUENCE [LARGE SCALE GENOMIC DNA]</scope>
    <source>
        <strain evidence="2">p89</strain>
    </source>
</reference>
<sequence>DVTDGDELTILVTMTEIPLVSLILYYFSSDLNQTLAHEDILNRLPHIEYRCLSSYTLFHSAQPQPLASVL</sequence>